<dbReference type="PROSITE" id="PS51178">
    <property type="entry name" value="PASTA"/>
    <property type="match status" value="4"/>
</dbReference>
<keyword evidence="4" id="KW-0418">Kinase</keyword>
<dbReference type="Gene3D" id="1.10.510.10">
    <property type="entry name" value="Transferase(Phosphotransferase) domain 1"/>
    <property type="match status" value="1"/>
</dbReference>
<dbReference type="PANTHER" id="PTHR43289:SF34">
    <property type="entry name" value="SERINE_THREONINE-PROTEIN KINASE YBDM-RELATED"/>
    <property type="match status" value="1"/>
</dbReference>
<gene>
    <name evidence="9" type="ORF">UFOPK1537_00452</name>
</gene>
<keyword evidence="6" id="KW-0812">Transmembrane</keyword>
<feature type="domain" description="Protein kinase" evidence="7">
    <location>
        <begin position="13"/>
        <end position="267"/>
    </location>
</feature>
<dbReference type="InterPro" id="IPR008271">
    <property type="entry name" value="Ser/Thr_kinase_AS"/>
</dbReference>
<keyword evidence="6" id="KW-0472">Membrane</keyword>
<dbReference type="FunFam" id="1.10.510.10:FF:000021">
    <property type="entry name" value="Serine/threonine protein kinase"/>
    <property type="match status" value="1"/>
</dbReference>
<dbReference type="AlphaFoldDB" id="A0A6J6CP01"/>
<name>A0A6J6CP01_9ZZZZ</name>
<keyword evidence="6" id="KW-1133">Transmembrane helix</keyword>
<evidence type="ECO:0000256" key="1">
    <source>
        <dbReference type="ARBA" id="ARBA00022527"/>
    </source>
</evidence>
<dbReference type="PROSITE" id="PS00108">
    <property type="entry name" value="PROTEIN_KINASE_ST"/>
    <property type="match status" value="1"/>
</dbReference>
<dbReference type="GO" id="GO:0004674">
    <property type="term" value="F:protein serine/threonine kinase activity"/>
    <property type="evidence" value="ECO:0007669"/>
    <property type="project" value="UniProtKB-KW"/>
</dbReference>
<dbReference type="SUPFAM" id="SSF56112">
    <property type="entry name" value="Protein kinase-like (PK-like)"/>
    <property type="match status" value="1"/>
</dbReference>
<dbReference type="FunFam" id="3.30.200.20:FF:000035">
    <property type="entry name" value="Serine/threonine protein kinase Stk1"/>
    <property type="match status" value="1"/>
</dbReference>
<dbReference type="CDD" id="cd14014">
    <property type="entry name" value="STKc_PknB_like"/>
    <property type="match status" value="1"/>
</dbReference>
<dbReference type="Gene3D" id="3.30.200.20">
    <property type="entry name" value="Phosphorylase Kinase, domain 1"/>
    <property type="match status" value="1"/>
</dbReference>
<protein>
    <submittedName>
        <fullName evidence="9">Unannotated protein</fullName>
    </submittedName>
</protein>
<dbReference type="PROSITE" id="PS50011">
    <property type="entry name" value="PROTEIN_KINASE_DOM"/>
    <property type="match status" value="1"/>
</dbReference>
<organism evidence="9">
    <name type="scientific">freshwater metagenome</name>
    <dbReference type="NCBI Taxonomy" id="449393"/>
    <lineage>
        <taxon>unclassified sequences</taxon>
        <taxon>metagenomes</taxon>
        <taxon>ecological metagenomes</taxon>
    </lineage>
</organism>
<evidence type="ECO:0000256" key="3">
    <source>
        <dbReference type="ARBA" id="ARBA00022741"/>
    </source>
</evidence>
<dbReference type="InterPro" id="IPR011009">
    <property type="entry name" value="Kinase-like_dom_sf"/>
</dbReference>
<evidence type="ECO:0000259" key="7">
    <source>
        <dbReference type="PROSITE" id="PS50011"/>
    </source>
</evidence>
<dbReference type="PANTHER" id="PTHR43289">
    <property type="entry name" value="MITOGEN-ACTIVATED PROTEIN KINASE KINASE KINASE 20-RELATED"/>
    <property type="match status" value="1"/>
</dbReference>
<evidence type="ECO:0000313" key="9">
    <source>
        <dbReference type="EMBL" id="CAB4553300.1"/>
    </source>
</evidence>
<sequence>MADLTGQLIADRYLVKAFIASGGMASVYRAQDTVLERVVALKVIHPHLATDKSFVEKFRREAKTAASLSHPNLVNVFDQGTDNQATFLVMEYVPGINLRDALNDYGLLSPKRALEILEPLTAGLAAAHAAGILHRDLKPENVFLSDSGIVKLGDFGLAREITSHTQTGSLVGTAAYLSPELVLRGQADARSDIYSLGVMAFEMLTGKQPYDGDQAVQIAYQHANSNIPAPSSLNPEVPELLDEIVLWATARNPSDRPSSAKELLPVITRAKSDIKRGLTTTFEDFGITRNFTEEFVAPAGATEVIGEMQPAESSERADSFVKLAKANRRSGRLVLIVTLLAIFFSAGSGWWFSTGPGGASVVPELEGRSVEVAISTLEPIGLQVTQEQEHSAVVPVGRVTRTEPIAGTRVAKQSPITVFVSLGPKQVLVPEPLGLNLEQAKQLLIDTGLTPGAVDSFFDVAEVGQVFAFSQAAGTSLDEGSVVDLQVSLGPVPAVEGLSLQQATEKLQAVGLTVSSQQVFSDQVPAGQVVSLTPSAEPLPEAGSVSLEVSKGPEFVTMPNVVGETVLAARNALQALGLTVEIDTDQLSSRYGIVKVTKQTPTASTRVRVGSEVTISTR</sequence>
<evidence type="ECO:0000256" key="4">
    <source>
        <dbReference type="ARBA" id="ARBA00022777"/>
    </source>
</evidence>
<dbReference type="GO" id="GO:0005524">
    <property type="term" value="F:ATP binding"/>
    <property type="evidence" value="ECO:0007669"/>
    <property type="project" value="UniProtKB-KW"/>
</dbReference>
<evidence type="ECO:0000256" key="5">
    <source>
        <dbReference type="ARBA" id="ARBA00022840"/>
    </source>
</evidence>
<dbReference type="SMART" id="SM00740">
    <property type="entry name" value="PASTA"/>
    <property type="match status" value="4"/>
</dbReference>
<evidence type="ECO:0000256" key="2">
    <source>
        <dbReference type="ARBA" id="ARBA00022679"/>
    </source>
</evidence>
<feature type="domain" description="PASTA" evidence="8">
    <location>
        <begin position="358"/>
        <end position="422"/>
    </location>
</feature>
<keyword evidence="1" id="KW-0723">Serine/threonine-protein kinase</keyword>
<evidence type="ECO:0000259" key="8">
    <source>
        <dbReference type="PROSITE" id="PS51178"/>
    </source>
</evidence>
<dbReference type="EMBL" id="CAEZSX010000052">
    <property type="protein sequence ID" value="CAB4553300.1"/>
    <property type="molecule type" value="Genomic_DNA"/>
</dbReference>
<feature type="domain" description="PASTA" evidence="8">
    <location>
        <begin position="552"/>
        <end position="618"/>
    </location>
</feature>
<keyword evidence="5" id="KW-0067">ATP-binding</keyword>
<feature type="transmembrane region" description="Helical" evidence="6">
    <location>
        <begin position="333"/>
        <end position="352"/>
    </location>
</feature>
<proteinExistence type="predicted"/>
<accession>A0A6J6CP01</accession>
<dbReference type="Gene3D" id="3.30.10.20">
    <property type="match status" value="4"/>
</dbReference>
<dbReference type="InterPro" id="IPR000719">
    <property type="entry name" value="Prot_kinase_dom"/>
</dbReference>
<dbReference type="Pfam" id="PF03793">
    <property type="entry name" value="PASTA"/>
    <property type="match status" value="4"/>
</dbReference>
<reference evidence="9" key="1">
    <citation type="submission" date="2020-05" db="EMBL/GenBank/DDBJ databases">
        <authorList>
            <person name="Chiriac C."/>
            <person name="Salcher M."/>
            <person name="Ghai R."/>
            <person name="Kavagutti S V."/>
        </authorList>
    </citation>
    <scope>NUCLEOTIDE SEQUENCE</scope>
</reference>
<dbReference type="InterPro" id="IPR005543">
    <property type="entry name" value="PASTA_dom"/>
</dbReference>
<dbReference type="Pfam" id="PF00069">
    <property type="entry name" value="Pkinase"/>
    <property type="match status" value="1"/>
</dbReference>
<dbReference type="CDD" id="cd06577">
    <property type="entry name" value="PASTA_pknB"/>
    <property type="match status" value="4"/>
</dbReference>
<feature type="domain" description="PASTA" evidence="8">
    <location>
        <begin position="490"/>
        <end position="551"/>
    </location>
</feature>
<dbReference type="SMART" id="SM00220">
    <property type="entry name" value="S_TKc"/>
    <property type="match status" value="1"/>
</dbReference>
<evidence type="ECO:0000256" key="6">
    <source>
        <dbReference type="SAM" id="Phobius"/>
    </source>
</evidence>
<keyword evidence="3" id="KW-0547">Nucleotide-binding</keyword>
<keyword evidence="2" id="KW-0808">Transferase</keyword>
<feature type="domain" description="PASTA" evidence="8">
    <location>
        <begin position="423"/>
        <end position="489"/>
    </location>
</feature>
<dbReference type="NCBIfam" id="NF033483">
    <property type="entry name" value="PknB_PASTA_kin"/>
    <property type="match status" value="1"/>
</dbReference>